<dbReference type="AlphaFoldDB" id="A0AAN7WIY8"/>
<evidence type="ECO:0000313" key="5">
    <source>
        <dbReference type="Proteomes" id="UP001310594"/>
    </source>
</evidence>
<comment type="caution">
    <text evidence="4">The sequence shown here is derived from an EMBL/GenBank/DDBJ whole genome shotgun (WGS) entry which is preliminary data.</text>
</comment>
<evidence type="ECO:0000256" key="2">
    <source>
        <dbReference type="SAM" id="Phobius"/>
    </source>
</evidence>
<name>A0AAN7WIY8_9PEZI</name>
<dbReference type="PANTHER" id="PTHR36459">
    <property type="entry name" value="ORF"/>
    <property type="match status" value="1"/>
</dbReference>
<dbReference type="EMBL" id="JAVRQU010000001">
    <property type="protein sequence ID" value="KAK5707916.1"/>
    <property type="molecule type" value="Genomic_DNA"/>
</dbReference>
<dbReference type="Pfam" id="PF00487">
    <property type="entry name" value="FA_desaturase"/>
    <property type="match status" value="1"/>
</dbReference>
<feature type="transmembrane region" description="Helical" evidence="2">
    <location>
        <begin position="175"/>
        <end position="200"/>
    </location>
</feature>
<evidence type="ECO:0000259" key="3">
    <source>
        <dbReference type="Pfam" id="PF00487"/>
    </source>
</evidence>
<dbReference type="InterPro" id="IPR005804">
    <property type="entry name" value="FA_desaturase_dom"/>
</dbReference>
<dbReference type="Proteomes" id="UP001310594">
    <property type="component" value="Unassembled WGS sequence"/>
</dbReference>
<feature type="region of interest" description="Disordered" evidence="1">
    <location>
        <begin position="1"/>
        <end position="39"/>
    </location>
</feature>
<sequence>MTIGDSTGARTALDYPVEDLRRRTPSTSPPAPSIPEEEVTQRAKTSAKLYGVVTPEPSAVKAALSPNIHPYLTQPDLLVLDNLFHDVHTNIRGNTAEKPAPETIEALANDTDIDHDHDATSVARLKALNDPNHADFQPTVFVTWDAKDIPALINEYIIKPYARMAMRIVRHPTDVVFLTHILLYSTVNLGSAMFLMFYHFSYLHGIAHAVYTLWCAGSFTLLMHNHIHNNGVLAKNWRWLDMTFPYVLEPLMGHTWDSYYYHHVKHHHVEGNGPNDLSTTIRYQRDDLFHFLHYVGRFLLFIWAELPLYFYRKGKPNLAIRSLVSEVASYAFMYGMTRINPRAAIFVFLIPFVQLRLGLMIGNWGQHALVDELEPDSDFRSSITLVDVPSNRFCFNDGYHTAHHLNPLRHWREQPVHFLQSKEAYRDGRALVFHNIDYLMLTVTLLRKDYLHLADCLVPMGEQIGMSRVELAEMLRTKTRQFSEEEIRAKFGK</sequence>
<feature type="transmembrane region" description="Helical" evidence="2">
    <location>
        <begin position="206"/>
        <end position="223"/>
    </location>
</feature>
<dbReference type="PANTHER" id="PTHR36459:SF1">
    <property type="entry name" value="FATTY ACID DESATURASE DOMAIN-CONTAINING PROTEIN-RELATED"/>
    <property type="match status" value="1"/>
</dbReference>
<evidence type="ECO:0000256" key="1">
    <source>
        <dbReference type="SAM" id="MobiDB-lite"/>
    </source>
</evidence>
<keyword evidence="2" id="KW-0472">Membrane</keyword>
<proteinExistence type="predicted"/>
<dbReference type="GO" id="GO:0006629">
    <property type="term" value="P:lipid metabolic process"/>
    <property type="evidence" value="ECO:0007669"/>
    <property type="project" value="InterPro"/>
</dbReference>
<keyword evidence="2" id="KW-1133">Transmembrane helix</keyword>
<reference evidence="4" key="1">
    <citation type="submission" date="2023-08" db="EMBL/GenBank/DDBJ databases">
        <title>Black Yeasts Isolated from many extreme environments.</title>
        <authorList>
            <person name="Coleine C."/>
            <person name="Stajich J.E."/>
            <person name="Selbmann L."/>
        </authorList>
    </citation>
    <scope>NUCLEOTIDE SEQUENCE</scope>
    <source>
        <strain evidence="4">CCFEE 5810</strain>
    </source>
</reference>
<gene>
    <name evidence="4" type="ORF">LTR97_000455</name>
</gene>
<evidence type="ECO:0000313" key="4">
    <source>
        <dbReference type="EMBL" id="KAK5707916.1"/>
    </source>
</evidence>
<organism evidence="4 5">
    <name type="scientific">Elasticomyces elasticus</name>
    <dbReference type="NCBI Taxonomy" id="574655"/>
    <lineage>
        <taxon>Eukaryota</taxon>
        <taxon>Fungi</taxon>
        <taxon>Dikarya</taxon>
        <taxon>Ascomycota</taxon>
        <taxon>Pezizomycotina</taxon>
        <taxon>Dothideomycetes</taxon>
        <taxon>Dothideomycetidae</taxon>
        <taxon>Mycosphaerellales</taxon>
        <taxon>Teratosphaeriaceae</taxon>
        <taxon>Elasticomyces</taxon>
    </lineage>
</organism>
<feature type="transmembrane region" description="Helical" evidence="2">
    <location>
        <begin position="291"/>
        <end position="312"/>
    </location>
</feature>
<accession>A0AAN7WIY8</accession>
<feature type="domain" description="Fatty acid desaturase" evidence="3">
    <location>
        <begin position="209"/>
        <end position="428"/>
    </location>
</feature>
<keyword evidence="2" id="KW-0812">Transmembrane</keyword>
<protein>
    <recommendedName>
        <fullName evidence="3">Fatty acid desaturase domain-containing protein</fullName>
    </recommendedName>
</protein>